<feature type="signal peptide" evidence="1">
    <location>
        <begin position="1"/>
        <end position="26"/>
    </location>
</feature>
<keyword evidence="1" id="KW-0732">Signal</keyword>
<sequence length="148" mass="16189">MYKSLSRLALAGAFLLLGACASVPMATESEDMQAKQASVPAGKSLIYLYRNETFGAAVKLNVTLDGRDAGETASKTYFMWTVNPGQHQIVSKGENNASLTVDAKPGQRYYVWQEVKMGMFQPRSLLHVVDEPTGREGVKECKLIKGNI</sequence>
<proteinExistence type="predicted"/>
<dbReference type="PIRSF" id="PIRSF012335">
    <property type="entry name" value="UCP012335"/>
    <property type="match status" value="1"/>
</dbReference>
<dbReference type="Proteomes" id="UP000218899">
    <property type="component" value="Chromosome"/>
</dbReference>
<dbReference type="InterPro" id="IPR016596">
    <property type="entry name" value="UCP012335"/>
</dbReference>
<keyword evidence="3" id="KW-0449">Lipoprotein</keyword>
<dbReference type="EMBL" id="AP014936">
    <property type="protein sequence ID" value="BAU49473.1"/>
    <property type="molecule type" value="Genomic_DNA"/>
</dbReference>
<dbReference type="Pfam" id="PF11008">
    <property type="entry name" value="DUF2846"/>
    <property type="match status" value="1"/>
</dbReference>
<dbReference type="RefSeq" id="WP_197703231.1">
    <property type="nucleotide sequence ID" value="NZ_AP014936.1"/>
</dbReference>
<name>A0A1B4V7G0_9GAMM</name>
<keyword evidence="4" id="KW-1185">Reference proteome</keyword>
<accession>A0A1B4V7G0</accession>
<dbReference type="AlphaFoldDB" id="A0A1B4V7G0"/>
<dbReference type="KEGG" id="sva:SVA_2925"/>
<reference evidence="3 4" key="1">
    <citation type="submission" date="2015-08" db="EMBL/GenBank/DDBJ databases">
        <title>Complete genome sequence of Sulfurifustis variabilis.</title>
        <authorList>
            <person name="Miura A."/>
            <person name="Kojima H."/>
            <person name="Fukui M."/>
        </authorList>
    </citation>
    <scope>NUCLEOTIDE SEQUENCE [LARGE SCALE GENOMIC DNA]</scope>
    <source>
        <strain evidence="4">skN76</strain>
    </source>
</reference>
<gene>
    <name evidence="3" type="ORF">SVA_2925</name>
</gene>
<evidence type="ECO:0000313" key="3">
    <source>
        <dbReference type="EMBL" id="BAU49473.1"/>
    </source>
</evidence>
<feature type="domain" description="DUF2846" evidence="2">
    <location>
        <begin position="41"/>
        <end position="118"/>
    </location>
</feature>
<evidence type="ECO:0000256" key="1">
    <source>
        <dbReference type="SAM" id="SignalP"/>
    </source>
</evidence>
<evidence type="ECO:0000259" key="2">
    <source>
        <dbReference type="Pfam" id="PF11008"/>
    </source>
</evidence>
<feature type="chain" id="PRO_5008571274" evidence="1">
    <location>
        <begin position="27"/>
        <end position="148"/>
    </location>
</feature>
<organism evidence="3 4">
    <name type="scientific">Sulfurifustis variabilis</name>
    <dbReference type="NCBI Taxonomy" id="1675686"/>
    <lineage>
        <taxon>Bacteria</taxon>
        <taxon>Pseudomonadati</taxon>
        <taxon>Pseudomonadota</taxon>
        <taxon>Gammaproteobacteria</taxon>
        <taxon>Acidiferrobacterales</taxon>
        <taxon>Acidiferrobacteraceae</taxon>
        <taxon>Sulfurifustis</taxon>
    </lineage>
</organism>
<evidence type="ECO:0000313" key="4">
    <source>
        <dbReference type="Proteomes" id="UP000218899"/>
    </source>
</evidence>
<dbReference type="InterPro" id="IPR022548">
    <property type="entry name" value="DUF2846"/>
</dbReference>
<dbReference type="PROSITE" id="PS51257">
    <property type="entry name" value="PROKAR_LIPOPROTEIN"/>
    <property type="match status" value="1"/>
</dbReference>
<protein>
    <submittedName>
        <fullName evidence="3">Lipoprotein</fullName>
    </submittedName>
</protein>